<dbReference type="Pfam" id="PF16888">
    <property type="entry name" value="YwqH-like"/>
    <property type="match status" value="1"/>
</dbReference>
<feature type="coiled-coil region" evidence="1">
    <location>
        <begin position="76"/>
        <end position="103"/>
    </location>
</feature>
<proteinExistence type="predicted"/>
<dbReference type="AlphaFoldDB" id="A0A845F0X3"/>
<dbReference type="RefSeq" id="WP_160919900.1">
    <property type="nucleotide sequence ID" value="NZ_WMEY01000004.1"/>
</dbReference>
<dbReference type="EMBL" id="WMEY01000004">
    <property type="protein sequence ID" value="MYL64451.1"/>
    <property type="molecule type" value="Genomic_DNA"/>
</dbReference>
<protein>
    <submittedName>
        <fullName evidence="2">DUF5082 domain-containing protein</fullName>
    </submittedName>
</protein>
<name>A0A845F0X3_9BACL</name>
<accession>A0A845F0X3</accession>
<keyword evidence="1" id="KW-0175">Coiled coil</keyword>
<evidence type="ECO:0000313" key="2">
    <source>
        <dbReference type="EMBL" id="MYL64451.1"/>
    </source>
</evidence>
<dbReference type="Proteomes" id="UP000447833">
    <property type="component" value="Unassembled WGS sequence"/>
</dbReference>
<gene>
    <name evidence="2" type="ORF">GLW07_13925</name>
</gene>
<reference evidence="2 3" key="1">
    <citation type="submission" date="2019-11" db="EMBL/GenBank/DDBJ databases">
        <title>Genome sequences of 17 halophilic strains isolated from different environments.</title>
        <authorList>
            <person name="Furrow R.E."/>
        </authorList>
    </citation>
    <scope>NUCLEOTIDE SEQUENCE [LARGE SCALE GENOMIC DNA]</scope>
    <source>
        <strain evidence="2 3">22506_14_FS</strain>
    </source>
</reference>
<sequence>MSYLSYLQSEIAEKRAQLVRLQSSIVKLDGLQTEFIQNKQFVEQPELTPTTWAGELANSFQNIREDMKASYQDLSINQVNSALNTMENKADHLRREIQTLEFNITQEIHRLEEEARERRNAK</sequence>
<dbReference type="InterPro" id="IPR031681">
    <property type="entry name" value="YwqH-like"/>
</dbReference>
<evidence type="ECO:0000256" key="1">
    <source>
        <dbReference type="SAM" id="Coils"/>
    </source>
</evidence>
<comment type="caution">
    <text evidence="2">The sequence shown here is derived from an EMBL/GenBank/DDBJ whole genome shotgun (WGS) entry which is preliminary data.</text>
</comment>
<organism evidence="2 3">
    <name type="scientific">Guptibacillus hwajinpoensis</name>
    <dbReference type="NCBI Taxonomy" id="208199"/>
    <lineage>
        <taxon>Bacteria</taxon>
        <taxon>Bacillati</taxon>
        <taxon>Bacillota</taxon>
        <taxon>Bacilli</taxon>
        <taxon>Bacillales</taxon>
        <taxon>Guptibacillaceae</taxon>
        <taxon>Guptibacillus</taxon>
    </lineage>
</organism>
<evidence type="ECO:0000313" key="3">
    <source>
        <dbReference type="Proteomes" id="UP000447833"/>
    </source>
</evidence>